<dbReference type="Proteomes" id="UP001162480">
    <property type="component" value="Chromosome 7"/>
</dbReference>
<reference evidence="1" key="1">
    <citation type="submission" date="2023-08" db="EMBL/GenBank/DDBJ databases">
        <authorList>
            <person name="Alioto T."/>
            <person name="Alioto T."/>
            <person name="Gomez Garrido J."/>
        </authorList>
    </citation>
    <scope>NUCLEOTIDE SEQUENCE</scope>
</reference>
<dbReference type="AlphaFoldDB" id="A0AA36F6P3"/>
<proteinExistence type="predicted"/>
<accession>A0AA36F6P3</accession>
<dbReference type="EMBL" id="OX597820">
    <property type="protein sequence ID" value="CAI9726349.1"/>
    <property type="molecule type" value="Genomic_DNA"/>
</dbReference>
<evidence type="ECO:0000313" key="2">
    <source>
        <dbReference type="Proteomes" id="UP001162480"/>
    </source>
</evidence>
<gene>
    <name evidence="1" type="ORF">OCTVUL_1B027041</name>
</gene>
<name>A0AA36F6P3_OCTVU</name>
<protein>
    <submittedName>
        <fullName evidence="1">Uncharacterized protein</fullName>
    </submittedName>
</protein>
<organism evidence="1 2">
    <name type="scientific">Octopus vulgaris</name>
    <name type="common">Common octopus</name>
    <dbReference type="NCBI Taxonomy" id="6645"/>
    <lineage>
        <taxon>Eukaryota</taxon>
        <taxon>Metazoa</taxon>
        <taxon>Spiralia</taxon>
        <taxon>Lophotrochozoa</taxon>
        <taxon>Mollusca</taxon>
        <taxon>Cephalopoda</taxon>
        <taxon>Coleoidea</taxon>
        <taxon>Octopodiformes</taxon>
        <taxon>Octopoda</taxon>
        <taxon>Incirrata</taxon>
        <taxon>Octopodidae</taxon>
        <taxon>Octopus</taxon>
    </lineage>
</organism>
<keyword evidence="2" id="KW-1185">Reference proteome</keyword>
<evidence type="ECO:0000313" key="1">
    <source>
        <dbReference type="EMBL" id="CAI9726349.1"/>
    </source>
</evidence>
<sequence length="102" mass="11438">MTEEQQTKVEHTPKEMYSCSYQHNAIYPLTSTITSHPDNTVKSRDHIQNTIRILSGTQLHLLELIGYNLLAGNPEASNGITQPNISSFLNNRGSSPYNHKIS</sequence>